<proteinExistence type="predicted"/>
<dbReference type="AlphaFoldDB" id="A0A9P4WS08"/>
<comment type="caution">
    <text evidence="2">The sequence shown here is derived from an EMBL/GenBank/DDBJ whole genome shotgun (WGS) entry which is preliminary data.</text>
</comment>
<dbReference type="Gene3D" id="3.10.450.50">
    <property type="match status" value="1"/>
</dbReference>
<protein>
    <submittedName>
        <fullName evidence="2">Uncharacterized protein</fullName>
    </submittedName>
</protein>
<feature type="compositionally biased region" description="Basic and acidic residues" evidence="1">
    <location>
        <begin position="536"/>
        <end position="545"/>
    </location>
</feature>
<feature type="compositionally biased region" description="Low complexity" evidence="1">
    <location>
        <begin position="164"/>
        <end position="175"/>
    </location>
</feature>
<gene>
    <name evidence="2" type="ORF">E8E12_007219</name>
</gene>
<feature type="region of interest" description="Disordered" evidence="1">
    <location>
        <begin position="151"/>
        <end position="196"/>
    </location>
</feature>
<evidence type="ECO:0000313" key="2">
    <source>
        <dbReference type="EMBL" id="KAF3040101.1"/>
    </source>
</evidence>
<dbReference type="OrthoDB" id="1162399at2759"/>
<feature type="compositionally biased region" description="Low complexity" evidence="1">
    <location>
        <begin position="384"/>
        <end position="397"/>
    </location>
</feature>
<feature type="compositionally biased region" description="Polar residues" evidence="1">
    <location>
        <begin position="335"/>
        <end position="351"/>
    </location>
</feature>
<evidence type="ECO:0000313" key="3">
    <source>
        <dbReference type="Proteomes" id="UP000758155"/>
    </source>
</evidence>
<accession>A0A9P4WS08</accession>
<keyword evidence="3" id="KW-1185">Reference proteome</keyword>
<dbReference type="InterPro" id="IPR032710">
    <property type="entry name" value="NTF2-like_dom_sf"/>
</dbReference>
<feature type="region of interest" description="Disordered" evidence="1">
    <location>
        <begin position="282"/>
        <end position="473"/>
    </location>
</feature>
<organism evidence="2 3">
    <name type="scientific">Didymella heteroderae</name>
    <dbReference type="NCBI Taxonomy" id="1769908"/>
    <lineage>
        <taxon>Eukaryota</taxon>
        <taxon>Fungi</taxon>
        <taxon>Dikarya</taxon>
        <taxon>Ascomycota</taxon>
        <taxon>Pezizomycotina</taxon>
        <taxon>Dothideomycetes</taxon>
        <taxon>Pleosporomycetidae</taxon>
        <taxon>Pleosporales</taxon>
        <taxon>Pleosporineae</taxon>
        <taxon>Didymellaceae</taxon>
        <taxon>Didymella</taxon>
    </lineage>
</organism>
<feature type="compositionally biased region" description="Polar residues" evidence="1">
    <location>
        <begin position="450"/>
        <end position="461"/>
    </location>
</feature>
<reference evidence="2" key="1">
    <citation type="submission" date="2019-04" db="EMBL/GenBank/DDBJ databases">
        <title>Sequencing of skin fungus with MAO and IRED activity.</title>
        <authorList>
            <person name="Marsaioli A.J."/>
            <person name="Bonatto J.M.C."/>
            <person name="Reis Junior O."/>
        </authorList>
    </citation>
    <scope>NUCLEOTIDE SEQUENCE</scope>
    <source>
        <strain evidence="2">28M1</strain>
    </source>
</reference>
<feature type="compositionally biased region" description="Basic and acidic residues" evidence="1">
    <location>
        <begin position="311"/>
        <end position="321"/>
    </location>
</feature>
<dbReference type="EMBL" id="SWKV01000027">
    <property type="protein sequence ID" value="KAF3040101.1"/>
    <property type="molecule type" value="Genomic_DNA"/>
</dbReference>
<name>A0A9P4WS08_9PLEO</name>
<feature type="compositionally biased region" description="Basic and acidic residues" evidence="1">
    <location>
        <begin position="406"/>
        <end position="449"/>
    </location>
</feature>
<dbReference type="Proteomes" id="UP000758155">
    <property type="component" value="Unassembled WGS sequence"/>
</dbReference>
<dbReference type="SUPFAM" id="SSF54427">
    <property type="entry name" value="NTF2-like"/>
    <property type="match status" value="1"/>
</dbReference>
<feature type="region of interest" description="Disordered" evidence="1">
    <location>
        <begin position="210"/>
        <end position="260"/>
    </location>
</feature>
<evidence type="ECO:0000256" key="1">
    <source>
        <dbReference type="SAM" id="MobiDB-lite"/>
    </source>
</evidence>
<feature type="region of interest" description="Disordered" evidence="1">
    <location>
        <begin position="509"/>
        <end position="545"/>
    </location>
</feature>
<sequence length="545" mass="60216">MTLSDTYQRFLERPSQSALAEKAALHYITTLTTITDAPAIIKHFQVQEKLLKKTKQQVVSVVEGRHALSLDVETTIEFLNGGGAYLPGLDDNFVADRTVTFPMVHIVHFDSSDKITQIRQYWDQGSLLKQIDVIGARSRNWPIREGPEQAKLIKSSAQVAQPDSAPSSRPSTASRGADEISVRSRGSTTNALNDPHASLSLFERRQIDEEQLPSAHPIAPRAMSAKPPPREYSELFVSGDAPSPSPANQRIPVKGGANKQSQVNRLFDETEEDRIAATTPLKVTKTNPKKFNHFEFGDGEDEETPRGRNASKKEGPRDKSKSQANWDFEDFVTPEKTNPKNNPQAQPTFSWENDDVETSPVRVERVIRARPGTGHQFEFEDDGTPAARKTAAPTKGGVSNKGQGLYDDHVTGNDDDEPTAHGDNRPLRDVTKVVRNENRSKDFGAHWEMNDNTPVGKSAENNKPGKSHQATKSNFGFYDESPQQSYKINIAGNGMGNRAGTQFSLFDQEPEPEVDDRSIGNHKGIKATGDGMGGRKGADKSFWDF</sequence>